<sequence>MGGIIFKNAGDNKAGETVSTVVMTTLINSLNVGLLASKANLMRKTLKGEEIHHSEKLKQIRATNFVVSLTMIATSLNRYYLSNSKRIKPAAVLAGIPLGTVHELSMALSDRILKYRSTGGVFLAHQDGGNESLRIVCKAWGIGRYLFLTMLDFIFLYGSAKMLDLFKGSPWGDDLYFEEGPLIDKKDLDVQKRNPWKKFDTFNKDEGREEYHSTFPIVTKNRIFSSMYLETYDIVESVNTGMNMLTVTLFLRKYRPPYPLQFTRVKADSNRKNSSRTAWYRQSKNKDESTYTKISLRWSDSIIDFGLSTLIGAQKFLMMTELGFYTVEEMWALTFATHLDKSKGLDSGTNSGIMKDNNDNLIISNQVEQAMGVMM</sequence>
<protein>
    <submittedName>
        <fullName evidence="1">Uncharacterized protein</fullName>
    </submittedName>
</protein>
<accession>A0A0F9NYP6</accession>
<comment type="caution">
    <text evidence="1">The sequence shown here is derived from an EMBL/GenBank/DDBJ whole genome shotgun (WGS) entry which is preliminary data.</text>
</comment>
<proteinExistence type="predicted"/>
<organism evidence="1">
    <name type="scientific">marine sediment metagenome</name>
    <dbReference type="NCBI Taxonomy" id="412755"/>
    <lineage>
        <taxon>unclassified sequences</taxon>
        <taxon>metagenomes</taxon>
        <taxon>ecological metagenomes</taxon>
    </lineage>
</organism>
<dbReference type="AlphaFoldDB" id="A0A0F9NYP6"/>
<gene>
    <name evidence="1" type="ORF">LCGC14_1203150</name>
</gene>
<reference evidence="1" key="1">
    <citation type="journal article" date="2015" name="Nature">
        <title>Complex archaea that bridge the gap between prokaryotes and eukaryotes.</title>
        <authorList>
            <person name="Spang A."/>
            <person name="Saw J.H."/>
            <person name="Jorgensen S.L."/>
            <person name="Zaremba-Niedzwiedzka K."/>
            <person name="Martijn J."/>
            <person name="Lind A.E."/>
            <person name="van Eijk R."/>
            <person name="Schleper C."/>
            <person name="Guy L."/>
            <person name="Ettema T.J."/>
        </authorList>
    </citation>
    <scope>NUCLEOTIDE SEQUENCE</scope>
</reference>
<name>A0A0F9NYP6_9ZZZZ</name>
<evidence type="ECO:0000313" key="1">
    <source>
        <dbReference type="EMBL" id="KKM93960.1"/>
    </source>
</evidence>
<dbReference type="EMBL" id="LAZR01006202">
    <property type="protein sequence ID" value="KKM93960.1"/>
    <property type="molecule type" value="Genomic_DNA"/>
</dbReference>